<accession>A0A4R9K4J4</accession>
<keyword evidence="2" id="KW-1185">Reference proteome</keyword>
<evidence type="ECO:0008006" key="3">
    <source>
        <dbReference type="Google" id="ProtNLM"/>
    </source>
</evidence>
<reference evidence="1" key="1">
    <citation type="journal article" date="2019" name="PLoS Negl. Trop. Dis.">
        <title>Revisiting the worldwide diversity of Leptospira species in the environment.</title>
        <authorList>
            <person name="Vincent A.T."/>
            <person name="Schiettekatte O."/>
            <person name="Bourhy P."/>
            <person name="Veyrier F.J."/>
            <person name="Picardeau M."/>
        </authorList>
    </citation>
    <scope>NUCLEOTIDE SEQUENCE [LARGE SCALE GENOMIC DNA]</scope>
    <source>
        <strain evidence="1">201702476</strain>
    </source>
</reference>
<sequence length="383" mass="44457">MITFKIYNSVFDLPKQDWNQTLNNKNIYLSLEYLAALEETLNDTISFHYILFYNRDKSPVGVAITQTLNFIDKGYTDNEEICKIRNKIKRRFVSGNGTKILTCGNPFASGENGFFFADHIPPKQYYKVLRKSIESINKLEKNSSVILFKEFWKDLSTDPDFLSKGNYTKFEIDVNMVMHVSEKWNSRNDYYDALNTKFRSKAKNAYHKSHDLLVKQLSVDDLESVKTELDDLYKAVVKKSSFDFGTLKAESFIKLKEKLMDQFVVKGYFYKNKLVGFSSAFLFDSILDANFVGIDYSLNHELAIYQRMLYDFVDDAILRKCKEIRFGRTAEEIKSSVGALPKSMILYIKHKSSFMNILLKSIISKTKPSSYDLRKPFKSDKGN</sequence>
<dbReference type="AlphaFoldDB" id="A0A4R9K4J4"/>
<evidence type="ECO:0000313" key="2">
    <source>
        <dbReference type="Proteomes" id="UP000297693"/>
    </source>
</evidence>
<dbReference type="OrthoDB" id="240921at2"/>
<comment type="caution">
    <text evidence="1">The sequence shown here is derived from an EMBL/GenBank/DDBJ whole genome shotgun (WGS) entry which is preliminary data.</text>
</comment>
<dbReference type="Proteomes" id="UP000297693">
    <property type="component" value="Unassembled WGS sequence"/>
</dbReference>
<dbReference type="EMBL" id="RQGD01000022">
    <property type="protein sequence ID" value="TGL60386.1"/>
    <property type="molecule type" value="Genomic_DNA"/>
</dbReference>
<gene>
    <name evidence="1" type="ORF">EHQ58_07795</name>
</gene>
<proteinExistence type="predicted"/>
<protein>
    <recommendedName>
        <fullName evidence="3">GNAT family N-acetyltransferase</fullName>
    </recommendedName>
</protein>
<dbReference type="RefSeq" id="WP_135623309.1">
    <property type="nucleotide sequence ID" value="NZ_RQGD01000022.1"/>
</dbReference>
<evidence type="ECO:0000313" key="1">
    <source>
        <dbReference type="EMBL" id="TGL60386.1"/>
    </source>
</evidence>
<organism evidence="1 2">
    <name type="scientific">Leptospira ognonensis</name>
    <dbReference type="NCBI Taxonomy" id="2484945"/>
    <lineage>
        <taxon>Bacteria</taxon>
        <taxon>Pseudomonadati</taxon>
        <taxon>Spirochaetota</taxon>
        <taxon>Spirochaetia</taxon>
        <taxon>Leptospirales</taxon>
        <taxon>Leptospiraceae</taxon>
        <taxon>Leptospira</taxon>
    </lineage>
</organism>
<name>A0A4R9K4J4_9LEPT</name>